<gene>
    <name evidence="2" type="ORF">S06H3_12711</name>
</gene>
<accession>X1KRC6</accession>
<dbReference type="InterPro" id="IPR015943">
    <property type="entry name" value="WD40/YVTN_repeat-like_dom_sf"/>
</dbReference>
<dbReference type="SUPFAM" id="SSF50998">
    <property type="entry name" value="Quinoprotein alcohol dehydrogenase-like"/>
    <property type="match status" value="1"/>
</dbReference>
<dbReference type="InterPro" id="IPR002372">
    <property type="entry name" value="PQQ_rpt_dom"/>
</dbReference>
<dbReference type="Gene3D" id="2.130.10.10">
    <property type="entry name" value="YVTN repeat-like/Quinoprotein amine dehydrogenase"/>
    <property type="match status" value="1"/>
</dbReference>
<proteinExistence type="predicted"/>
<dbReference type="InterPro" id="IPR011047">
    <property type="entry name" value="Quinoprotein_ADH-like_sf"/>
</dbReference>
<comment type="caution">
    <text evidence="2">The sequence shown here is derived from an EMBL/GenBank/DDBJ whole genome shotgun (WGS) entry which is preliminary data.</text>
</comment>
<name>X1KRC6_9ZZZZ</name>
<reference evidence="2" key="1">
    <citation type="journal article" date="2014" name="Front. Microbiol.">
        <title>High frequency of phylogenetically diverse reductive dehalogenase-homologous genes in deep subseafloor sedimentary metagenomes.</title>
        <authorList>
            <person name="Kawai M."/>
            <person name="Futagami T."/>
            <person name="Toyoda A."/>
            <person name="Takaki Y."/>
            <person name="Nishi S."/>
            <person name="Hori S."/>
            <person name="Arai W."/>
            <person name="Tsubouchi T."/>
            <person name="Morono Y."/>
            <person name="Uchiyama I."/>
            <person name="Ito T."/>
            <person name="Fujiyama A."/>
            <person name="Inagaki F."/>
            <person name="Takami H."/>
        </authorList>
    </citation>
    <scope>NUCLEOTIDE SEQUENCE</scope>
    <source>
        <strain evidence="2">Expedition CK06-06</strain>
    </source>
</reference>
<dbReference type="EMBL" id="BARV01006209">
    <property type="protein sequence ID" value="GAI09627.1"/>
    <property type="molecule type" value="Genomic_DNA"/>
</dbReference>
<dbReference type="AlphaFoldDB" id="X1KRC6"/>
<protein>
    <recommendedName>
        <fullName evidence="1">Pyrrolo-quinoline quinone repeat domain-containing protein</fullName>
    </recommendedName>
</protein>
<dbReference type="PANTHER" id="PTHR34512:SF30">
    <property type="entry name" value="OUTER MEMBRANE PROTEIN ASSEMBLY FACTOR BAMB"/>
    <property type="match status" value="1"/>
</dbReference>
<dbReference type="InterPro" id="IPR018391">
    <property type="entry name" value="PQQ_b-propeller_rpt"/>
</dbReference>
<evidence type="ECO:0000313" key="2">
    <source>
        <dbReference type="EMBL" id="GAI09627.1"/>
    </source>
</evidence>
<dbReference type="SMART" id="SM00564">
    <property type="entry name" value="PQQ"/>
    <property type="match status" value="2"/>
</dbReference>
<sequence>MAAKPGAALFLWPLPEGADAWRRYRFYGEAQSVTAGLVYVAGYNGKVYAINTDSGAVRWVYPREGELQPIVGGAVAILDKVYFGGSDGIVYALDAATGDRQWKFETGDKIWSTPSVSGDTLYIGSF</sequence>
<dbReference type="PANTHER" id="PTHR34512">
    <property type="entry name" value="CELL SURFACE PROTEIN"/>
    <property type="match status" value="1"/>
</dbReference>
<dbReference type="Pfam" id="PF13360">
    <property type="entry name" value="PQQ_2"/>
    <property type="match status" value="1"/>
</dbReference>
<evidence type="ECO:0000259" key="1">
    <source>
        <dbReference type="Pfam" id="PF13360"/>
    </source>
</evidence>
<feature type="non-terminal residue" evidence="2">
    <location>
        <position position="126"/>
    </location>
</feature>
<organism evidence="2">
    <name type="scientific">marine sediment metagenome</name>
    <dbReference type="NCBI Taxonomy" id="412755"/>
    <lineage>
        <taxon>unclassified sequences</taxon>
        <taxon>metagenomes</taxon>
        <taxon>ecological metagenomes</taxon>
    </lineage>
</organism>
<feature type="domain" description="Pyrrolo-quinoline quinone repeat" evidence="1">
    <location>
        <begin position="32"/>
        <end position="124"/>
    </location>
</feature>